<name>A0A5S5CJG5_9BACL</name>
<protein>
    <submittedName>
        <fullName evidence="2">Uncharacterized protein</fullName>
    </submittedName>
</protein>
<keyword evidence="3" id="KW-1185">Reference proteome</keyword>
<reference evidence="2 3" key="1">
    <citation type="submission" date="2019-07" db="EMBL/GenBank/DDBJ databases">
        <title>Genomic Encyclopedia of Type Strains, Phase III (KMG-III): the genomes of soil and plant-associated and newly described type strains.</title>
        <authorList>
            <person name="Whitman W."/>
        </authorList>
    </citation>
    <scope>NUCLEOTIDE SEQUENCE [LARGE SCALE GENOMIC DNA]</scope>
    <source>
        <strain evidence="2 3">BL24</strain>
    </source>
</reference>
<proteinExistence type="predicted"/>
<feature type="compositionally biased region" description="Basic and acidic residues" evidence="1">
    <location>
        <begin position="58"/>
        <end position="68"/>
    </location>
</feature>
<comment type="caution">
    <text evidence="2">The sequence shown here is derived from an EMBL/GenBank/DDBJ whole genome shotgun (WGS) entry which is preliminary data.</text>
</comment>
<organism evidence="2 3">
    <name type="scientific">Paenibacillus methanolicus</name>
    <dbReference type="NCBI Taxonomy" id="582686"/>
    <lineage>
        <taxon>Bacteria</taxon>
        <taxon>Bacillati</taxon>
        <taxon>Bacillota</taxon>
        <taxon>Bacilli</taxon>
        <taxon>Bacillales</taxon>
        <taxon>Paenibacillaceae</taxon>
        <taxon>Paenibacillus</taxon>
    </lineage>
</organism>
<accession>A0A5S5CJG5</accession>
<feature type="region of interest" description="Disordered" evidence="1">
    <location>
        <begin position="46"/>
        <end position="68"/>
    </location>
</feature>
<evidence type="ECO:0000313" key="2">
    <source>
        <dbReference type="EMBL" id="TYP79832.1"/>
    </source>
</evidence>
<evidence type="ECO:0000256" key="1">
    <source>
        <dbReference type="SAM" id="MobiDB-lite"/>
    </source>
</evidence>
<sequence>MSLYRKLCHVVEDGFIHLLTRKRSAEERDVVRAKAAAYRRHQALLREERLRGKQRKRALNDRQRMRNS</sequence>
<evidence type="ECO:0000313" key="3">
    <source>
        <dbReference type="Proteomes" id="UP000323257"/>
    </source>
</evidence>
<dbReference type="Proteomes" id="UP000323257">
    <property type="component" value="Unassembled WGS sequence"/>
</dbReference>
<gene>
    <name evidence="2" type="ORF">BCM02_101953</name>
</gene>
<dbReference type="AlphaFoldDB" id="A0A5S5CJG5"/>
<dbReference type="EMBL" id="VNHS01000001">
    <property type="protein sequence ID" value="TYP79832.1"/>
    <property type="molecule type" value="Genomic_DNA"/>
</dbReference>